<comment type="caution">
    <text evidence="1">The sequence shown here is derived from an EMBL/GenBank/DDBJ whole genome shotgun (WGS) entry which is preliminary data.</text>
</comment>
<proteinExistence type="predicted"/>
<dbReference type="Proteomes" id="UP001152747">
    <property type="component" value="Unassembled WGS sequence"/>
</dbReference>
<accession>A0A9P1ICC7</accession>
<evidence type="ECO:0000313" key="2">
    <source>
        <dbReference type="Proteomes" id="UP001152747"/>
    </source>
</evidence>
<keyword evidence="2" id="KW-1185">Reference proteome</keyword>
<dbReference type="EMBL" id="CANHGI010000002">
    <property type="protein sequence ID" value="CAI5443237.1"/>
    <property type="molecule type" value="Genomic_DNA"/>
</dbReference>
<dbReference type="AlphaFoldDB" id="A0A9P1ICC7"/>
<sequence length="149" mass="17898">MQRLRFDFLNSIFRICAKSISNLELYLLHCRAFNIQNLENLKEIRIHSNHEDLLQCGFLNVTQILSAWFVRIYRTKLTFSEICQIPSLEIDQMNLTEEDVLEYIVFLLNSPRQMCRSLRINIDTIHVDIIKWRISKNVEFDFFKIRISI</sequence>
<evidence type="ECO:0000313" key="1">
    <source>
        <dbReference type="EMBL" id="CAI5443237.1"/>
    </source>
</evidence>
<gene>
    <name evidence="1" type="ORF">CAMP_LOCUS5874</name>
</gene>
<protein>
    <submittedName>
        <fullName evidence="1">Uncharacterized protein</fullName>
    </submittedName>
</protein>
<organism evidence="1 2">
    <name type="scientific">Caenorhabditis angaria</name>
    <dbReference type="NCBI Taxonomy" id="860376"/>
    <lineage>
        <taxon>Eukaryota</taxon>
        <taxon>Metazoa</taxon>
        <taxon>Ecdysozoa</taxon>
        <taxon>Nematoda</taxon>
        <taxon>Chromadorea</taxon>
        <taxon>Rhabditida</taxon>
        <taxon>Rhabditina</taxon>
        <taxon>Rhabditomorpha</taxon>
        <taxon>Rhabditoidea</taxon>
        <taxon>Rhabditidae</taxon>
        <taxon>Peloderinae</taxon>
        <taxon>Caenorhabditis</taxon>
    </lineage>
</organism>
<reference evidence="1" key="1">
    <citation type="submission" date="2022-11" db="EMBL/GenBank/DDBJ databases">
        <authorList>
            <person name="Kikuchi T."/>
        </authorList>
    </citation>
    <scope>NUCLEOTIDE SEQUENCE</scope>
    <source>
        <strain evidence="1">PS1010</strain>
    </source>
</reference>
<name>A0A9P1ICC7_9PELO</name>